<evidence type="ECO:0000256" key="1">
    <source>
        <dbReference type="ARBA" id="ARBA00001968"/>
    </source>
</evidence>
<dbReference type="KEGG" id="gtr:GLOTRDRAFT_93845"/>
<evidence type="ECO:0000256" key="2">
    <source>
        <dbReference type="ARBA" id="ARBA00022723"/>
    </source>
</evidence>
<dbReference type="eggNOG" id="KOG4585">
    <property type="taxonomic scope" value="Eukaryota"/>
</dbReference>
<comment type="cofactor">
    <cofactor evidence="1">
        <name>a divalent metal cation</name>
        <dbReference type="ChEBI" id="CHEBI:60240"/>
    </cofactor>
</comment>
<reference evidence="4 5" key="1">
    <citation type="journal article" date="2012" name="Science">
        <title>The Paleozoic origin of enzymatic lignin decomposition reconstructed from 31 fungal genomes.</title>
        <authorList>
            <person name="Floudas D."/>
            <person name="Binder M."/>
            <person name="Riley R."/>
            <person name="Barry K."/>
            <person name="Blanchette R.A."/>
            <person name="Henrissat B."/>
            <person name="Martinez A.T."/>
            <person name="Otillar R."/>
            <person name="Spatafora J.W."/>
            <person name="Yadav J.S."/>
            <person name="Aerts A."/>
            <person name="Benoit I."/>
            <person name="Boyd A."/>
            <person name="Carlson A."/>
            <person name="Copeland A."/>
            <person name="Coutinho P.M."/>
            <person name="de Vries R.P."/>
            <person name="Ferreira P."/>
            <person name="Findley K."/>
            <person name="Foster B."/>
            <person name="Gaskell J."/>
            <person name="Glotzer D."/>
            <person name="Gorecki P."/>
            <person name="Heitman J."/>
            <person name="Hesse C."/>
            <person name="Hori C."/>
            <person name="Igarashi K."/>
            <person name="Jurgens J.A."/>
            <person name="Kallen N."/>
            <person name="Kersten P."/>
            <person name="Kohler A."/>
            <person name="Kuees U."/>
            <person name="Kumar T.K.A."/>
            <person name="Kuo A."/>
            <person name="LaButti K."/>
            <person name="Larrondo L.F."/>
            <person name="Lindquist E."/>
            <person name="Ling A."/>
            <person name="Lombard V."/>
            <person name="Lucas S."/>
            <person name="Lundell T."/>
            <person name="Martin R."/>
            <person name="McLaughlin D.J."/>
            <person name="Morgenstern I."/>
            <person name="Morin E."/>
            <person name="Murat C."/>
            <person name="Nagy L.G."/>
            <person name="Nolan M."/>
            <person name="Ohm R.A."/>
            <person name="Patyshakuliyeva A."/>
            <person name="Rokas A."/>
            <person name="Ruiz-Duenas F.J."/>
            <person name="Sabat G."/>
            <person name="Salamov A."/>
            <person name="Samejima M."/>
            <person name="Schmutz J."/>
            <person name="Slot J.C."/>
            <person name="St John F."/>
            <person name="Stenlid J."/>
            <person name="Sun H."/>
            <person name="Sun S."/>
            <person name="Syed K."/>
            <person name="Tsang A."/>
            <person name="Wiebenga A."/>
            <person name="Young D."/>
            <person name="Pisabarro A."/>
            <person name="Eastwood D.C."/>
            <person name="Martin F."/>
            <person name="Cullen D."/>
            <person name="Grigoriev I.V."/>
            <person name="Hibbett D.S."/>
        </authorList>
    </citation>
    <scope>NUCLEOTIDE SEQUENCE [LARGE SCALE GENOMIC DNA]</scope>
    <source>
        <strain evidence="4 5">ATCC 11539</strain>
    </source>
</reference>
<dbReference type="EMBL" id="KB469302">
    <property type="protein sequence ID" value="EPQ55387.1"/>
    <property type="molecule type" value="Genomic_DNA"/>
</dbReference>
<dbReference type="OMA" id="QYFRSHE"/>
<dbReference type="STRING" id="670483.S7Q785"/>
<dbReference type="RefSeq" id="XP_007866515.1">
    <property type="nucleotide sequence ID" value="XM_007868324.1"/>
</dbReference>
<dbReference type="HOGENOM" id="CLU_018552_2_4_1"/>
<dbReference type="GO" id="GO:0046872">
    <property type="term" value="F:metal ion binding"/>
    <property type="evidence" value="ECO:0007669"/>
    <property type="project" value="UniProtKB-KW"/>
</dbReference>
<dbReference type="Pfam" id="PF13359">
    <property type="entry name" value="DDE_Tnp_4"/>
    <property type="match status" value="1"/>
</dbReference>
<dbReference type="OrthoDB" id="3233403at2759"/>
<dbReference type="GeneID" id="19309551"/>
<protein>
    <recommendedName>
        <fullName evidence="3">DDE Tnp4 domain-containing protein</fullName>
    </recommendedName>
</protein>
<evidence type="ECO:0000259" key="3">
    <source>
        <dbReference type="Pfam" id="PF13359"/>
    </source>
</evidence>
<proteinExistence type="predicted"/>
<evidence type="ECO:0000313" key="4">
    <source>
        <dbReference type="EMBL" id="EPQ55387.1"/>
    </source>
</evidence>
<evidence type="ECO:0000313" key="5">
    <source>
        <dbReference type="Proteomes" id="UP000030669"/>
    </source>
</evidence>
<organism evidence="4 5">
    <name type="scientific">Gloeophyllum trabeum (strain ATCC 11539 / FP-39264 / Madison 617)</name>
    <name type="common">Brown rot fungus</name>
    <dbReference type="NCBI Taxonomy" id="670483"/>
    <lineage>
        <taxon>Eukaryota</taxon>
        <taxon>Fungi</taxon>
        <taxon>Dikarya</taxon>
        <taxon>Basidiomycota</taxon>
        <taxon>Agaricomycotina</taxon>
        <taxon>Agaricomycetes</taxon>
        <taxon>Gloeophyllales</taxon>
        <taxon>Gloeophyllaceae</taxon>
        <taxon>Gloeophyllum</taxon>
    </lineage>
</organism>
<dbReference type="InterPro" id="IPR027806">
    <property type="entry name" value="HARBI1_dom"/>
</dbReference>
<name>S7Q785_GLOTA</name>
<accession>S7Q785</accession>
<keyword evidence="5" id="KW-1185">Reference proteome</keyword>
<dbReference type="AlphaFoldDB" id="S7Q785"/>
<sequence>MDRASFWHVHDLIKDNPVFFSGNGRRQRPVQYQLATFLCRIGGESNEKAGDVTAIAEGTTYLYCERVCRALRTLKAQHLAWPGPERRQFLKECMAEYGFPGCIGIGDGTFFGLTEKPWVNGFAYWCRKKFYAVICDHRGIILDYEAGWPGSVADSTVFKESDLWKNRTRYFANDEYILVDKGKLFQLQERLLTPF</sequence>
<keyword evidence="2" id="KW-0479">Metal-binding</keyword>
<gene>
    <name evidence="4" type="ORF">GLOTRDRAFT_93845</name>
</gene>
<feature type="domain" description="DDE Tnp4" evidence="3">
    <location>
        <begin position="131"/>
        <end position="195"/>
    </location>
</feature>
<dbReference type="Proteomes" id="UP000030669">
    <property type="component" value="Unassembled WGS sequence"/>
</dbReference>